<evidence type="ECO:0000313" key="8">
    <source>
        <dbReference type="EMBL" id="KAJ8908116.1"/>
    </source>
</evidence>
<dbReference type="GO" id="GO:0032979">
    <property type="term" value="P:protein insertion into mitochondrial inner membrane from matrix"/>
    <property type="evidence" value="ECO:0007669"/>
    <property type="project" value="TreeGrafter"/>
</dbReference>
<dbReference type="PANTHER" id="PTHR12428">
    <property type="entry name" value="OXA1"/>
    <property type="match status" value="1"/>
</dbReference>
<keyword evidence="2 5" id="KW-0812">Transmembrane</keyword>
<name>A0AAV8V2K5_9RHOD</name>
<gene>
    <name evidence="8" type="ORF">NDN08_008211</name>
</gene>
<evidence type="ECO:0000256" key="1">
    <source>
        <dbReference type="ARBA" id="ARBA00004141"/>
    </source>
</evidence>
<sequence>MLRCLSLLRRAERGHYGGHLGRPVLSRGFMSGIDCDGDDGDGSGGTPADDTARRIIDIAKRVAEGSTFGEREESFAWWHPMRFVLRSANEYIGLPWWGTILLTTAAMRIIVMPANILGVKFSENMRAVQPQVSALTEKAKAYAQQGMVDEAKKEQQKIQELMGRQGSIMKGILGPLCQMPIFLSMYRSLTYLAENDDSLKTGGVYWLQDLTKSDDLHIAPFLSFATTLGLMEFQRAINPQDTSKTGAVLVKWVGRGFSVMALAFTWKVPAAIFFYWIPNAFFSALINYGLRSSYILPILLREKKQKHDVLKTKISEEKAPDRMGDLDAALSYVPGRQQSVDEVFLTSTRRKVRKPVF</sequence>
<evidence type="ECO:0000256" key="3">
    <source>
        <dbReference type="ARBA" id="ARBA00022989"/>
    </source>
</evidence>
<evidence type="ECO:0000256" key="5">
    <source>
        <dbReference type="RuleBase" id="RU003945"/>
    </source>
</evidence>
<reference evidence="8 9" key="1">
    <citation type="journal article" date="2023" name="Nat. Commun.">
        <title>Origin of minicircular mitochondrial genomes in red algae.</title>
        <authorList>
            <person name="Lee Y."/>
            <person name="Cho C.H."/>
            <person name="Lee Y.M."/>
            <person name="Park S.I."/>
            <person name="Yang J.H."/>
            <person name="West J.A."/>
            <person name="Bhattacharya D."/>
            <person name="Yoon H.S."/>
        </authorList>
    </citation>
    <scope>NUCLEOTIDE SEQUENCE [LARGE SCALE GENOMIC DNA]</scope>
    <source>
        <strain evidence="8 9">CCMP1338</strain>
        <tissue evidence="8">Whole cell</tissue>
    </source>
</reference>
<dbReference type="PANTHER" id="PTHR12428:SF65">
    <property type="entry name" value="CYTOCHROME C OXIDASE ASSEMBLY PROTEIN COX18, MITOCHONDRIAL"/>
    <property type="match status" value="1"/>
</dbReference>
<dbReference type="CDD" id="cd20069">
    <property type="entry name" value="5TM_Oxa1-like"/>
    <property type="match status" value="1"/>
</dbReference>
<evidence type="ECO:0000256" key="6">
    <source>
        <dbReference type="SAM" id="Phobius"/>
    </source>
</evidence>
<comment type="subcellular location">
    <subcellularLocation>
        <location evidence="1 5">Membrane</location>
        <topology evidence="1 5">Multi-pass membrane protein</topology>
    </subcellularLocation>
</comment>
<dbReference type="GO" id="GO:0032977">
    <property type="term" value="F:membrane insertase activity"/>
    <property type="evidence" value="ECO:0007669"/>
    <property type="project" value="InterPro"/>
</dbReference>
<feature type="transmembrane region" description="Helical" evidence="6">
    <location>
        <begin position="272"/>
        <end position="290"/>
    </location>
</feature>
<accession>A0AAV8V2K5</accession>
<keyword evidence="4 6" id="KW-0472">Membrane</keyword>
<evidence type="ECO:0000259" key="7">
    <source>
        <dbReference type="Pfam" id="PF02096"/>
    </source>
</evidence>
<dbReference type="Proteomes" id="UP001157974">
    <property type="component" value="Unassembled WGS sequence"/>
</dbReference>
<dbReference type="EMBL" id="JAMWBK010000002">
    <property type="protein sequence ID" value="KAJ8908116.1"/>
    <property type="molecule type" value="Genomic_DNA"/>
</dbReference>
<evidence type="ECO:0000256" key="4">
    <source>
        <dbReference type="ARBA" id="ARBA00023136"/>
    </source>
</evidence>
<dbReference type="AlphaFoldDB" id="A0AAV8V2K5"/>
<comment type="caution">
    <text evidence="8">The sequence shown here is derived from an EMBL/GenBank/DDBJ whole genome shotgun (WGS) entry which is preliminary data.</text>
</comment>
<dbReference type="Pfam" id="PF02096">
    <property type="entry name" value="60KD_IMP"/>
    <property type="match status" value="1"/>
</dbReference>
<feature type="domain" description="Membrane insertase YidC/Oxa/ALB C-terminal" evidence="7">
    <location>
        <begin position="96"/>
        <end position="288"/>
    </location>
</feature>
<organism evidence="8 9">
    <name type="scientific">Rhodosorus marinus</name>
    <dbReference type="NCBI Taxonomy" id="101924"/>
    <lineage>
        <taxon>Eukaryota</taxon>
        <taxon>Rhodophyta</taxon>
        <taxon>Stylonematophyceae</taxon>
        <taxon>Stylonematales</taxon>
        <taxon>Stylonemataceae</taxon>
        <taxon>Rhodosorus</taxon>
    </lineage>
</organism>
<dbReference type="NCBIfam" id="TIGR03592">
    <property type="entry name" value="yidC_oxa1_cterm"/>
    <property type="match status" value="1"/>
</dbReference>
<protein>
    <recommendedName>
        <fullName evidence="7">Membrane insertase YidC/Oxa/ALB C-terminal domain-containing protein</fullName>
    </recommendedName>
</protein>
<dbReference type="GO" id="GO:0005743">
    <property type="term" value="C:mitochondrial inner membrane"/>
    <property type="evidence" value="ECO:0007669"/>
    <property type="project" value="TreeGrafter"/>
</dbReference>
<evidence type="ECO:0000313" key="9">
    <source>
        <dbReference type="Proteomes" id="UP001157974"/>
    </source>
</evidence>
<comment type="similarity">
    <text evidence="5">Belongs to the OXA1/ALB3/YidC family.</text>
</comment>
<dbReference type="InterPro" id="IPR028055">
    <property type="entry name" value="YidC/Oxa/ALB_C"/>
</dbReference>
<keyword evidence="3 6" id="KW-1133">Transmembrane helix</keyword>
<proteinExistence type="inferred from homology"/>
<dbReference type="InterPro" id="IPR001708">
    <property type="entry name" value="YidC/ALB3/OXA1/COX18"/>
</dbReference>
<keyword evidence="9" id="KW-1185">Reference proteome</keyword>
<evidence type="ECO:0000256" key="2">
    <source>
        <dbReference type="ARBA" id="ARBA00022692"/>
    </source>
</evidence>